<gene>
    <name evidence="3" type="ORF">H109_00747</name>
</gene>
<feature type="region of interest" description="Disordered" evidence="1">
    <location>
        <begin position="1"/>
        <end position="47"/>
    </location>
</feature>
<dbReference type="OMA" id="RDITYAS"/>
<evidence type="ECO:0000313" key="4">
    <source>
        <dbReference type="Proteomes" id="UP000024533"/>
    </source>
</evidence>
<organism evidence="3 4">
    <name type="scientific">Trichophyton interdigitale (strain MR816)</name>
    <dbReference type="NCBI Taxonomy" id="1215338"/>
    <lineage>
        <taxon>Eukaryota</taxon>
        <taxon>Fungi</taxon>
        <taxon>Dikarya</taxon>
        <taxon>Ascomycota</taxon>
        <taxon>Pezizomycotina</taxon>
        <taxon>Eurotiomycetes</taxon>
        <taxon>Eurotiomycetidae</taxon>
        <taxon>Onygenales</taxon>
        <taxon>Arthrodermataceae</taxon>
        <taxon>Trichophyton</taxon>
    </lineage>
</organism>
<comment type="caution">
    <text evidence="3">The sequence shown here is derived from an EMBL/GenBank/DDBJ whole genome shotgun (WGS) entry which is preliminary data.</text>
</comment>
<dbReference type="EMBL" id="AOKY01000058">
    <property type="protein sequence ID" value="KDB27484.1"/>
    <property type="molecule type" value="Genomic_DNA"/>
</dbReference>
<evidence type="ECO:0000313" key="3">
    <source>
        <dbReference type="EMBL" id="KDB27484.1"/>
    </source>
</evidence>
<evidence type="ECO:0000259" key="2">
    <source>
        <dbReference type="Pfam" id="PF06985"/>
    </source>
</evidence>
<feature type="compositionally biased region" description="Low complexity" evidence="1">
    <location>
        <begin position="23"/>
        <end position="36"/>
    </location>
</feature>
<dbReference type="Proteomes" id="UP000024533">
    <property type="component" value="Unassembled WGS sequence"/>
</dbReference>
<dbReference type="InterPro" id="IPR010730">
    <property type="entry name" value="HET"/>
</dbReference>
<feature type="compositionally biased region" description="Basic and acidic residues" evidence="1">
    <location>
        <begin position="7"/>
        <end position="21"/>
    </location>
</feature>
<name>A0A059JI59_TRIIM</name>
<reference evidence="3 4" key="1">
    <citation type="submission" date="2014-02" db="EMBL/GenBank/DDBJ databases">
        <title>The Genome Sequence of Trichophyton interdigitale MR816.</title>
        <authorList>
            <consortium name="The Broad Institute Genomics Platform"/>
            <person name="Cuomo C.A."/>
            <person name="White T.C."/>
            <person name="Graser Y."/>
            <person name="Martinez-Rossi N."/>
            <person name="Heitman J."/>
            <person name="Young S.K."/>
            <person name="Zeng Q."/>
            <person name="Gargeya S."/>
            <person name="Abouelleil A."/>
            <person name="Alvarado L."/>
            <person name="Chapman S.B."/>
            <person name="Gainer-Dewar J."/>
            <person name="Goldberg J."/>
            <person name="Griggs A."/>
            <person name="Gujja S."/>
            <person name="Hansen M."/>
            <person name="Howarth C."/>
            <person name="Imamovic A."/>
            <person name="Larimer J."/>
            <person name="Martinez D."/>
            <person name="Murphy C."/>
            <person name="Pearson M.D."/>
            <person name="Persinoti G."/>
            <person name="Poon T."/>
            <person name="Priest M."/>
            <person name="Roberts A.D."/>
            <person name="Saif S."/>
            <person name="Shea T.D."/>
            <person name="Sykes S.N."/>
            <person name="Wortman J."/>
            <person name="Nusbaum C."/>
            <person name="Birren B."/>
        </authorList>
    </citation>
    <scope>NUCLEOTIDE SEQUENCE [LARGE SCALE GENOMIC DNA]</scope>
    <source>
        <strain evidence="3 4">MR816</strain>
    </source>
</reference>
<dbReference type="PANTHER" id="PTHR33112:SF8">
    <property type="entry name" value="HETEROKARYON INCOMPATIBILITY DOMAIN-CONTAINING PROTEIN"/>
    <property type="match status" value="1"/>
</dbReference>
<feature type="domain" description="Heterokaryon incompatibility" evidence="2">
    <location>
        <begin position="287"/>
        <end position="440"/>
    </location>
</feature>
<keyword evidence="4" id="KW-1185">Reference proteome</keyword>
<dbReference type="AlphaFoldDB" id="A0A059JI59"/>
<dbReference type="HOGENOM" id="CLU_002639_8_8_1"/>
<accession>A0A059JI59</accession>
<dbReference type="PANTHER" id="PTHR33112">
    <property type="entry name" value="DOMAIN PROTEIN, PUTATIVE-RELATED"/>
    <property type="match status" value="1"/>
</dbReference>
<dbReference type="Pfam" id="PF06985">
    <property type="entry name" value="HET"/>
    <property type="match status" value="1"/>
</dbReference>
<sequence length="748" mass="83276">MIPRAGKAKDGKRPGWFERLRGSSQSKPQHQQQQLAPLPPRPNPSDITSISLEEMCKVCYNLDPSQAPRSGPPVKNGPSSFSWAVREYNLPAGSPVARITIDKSQILLDSAQGCFFCAIISTALSTAQPGWEAEDTVIRINLAPNVPVTVQLQYGQYGTSSDDTLGFEVSTHFEYIIQPGTPKPTTEIEIYRPRLRGDSGEAPGRGDLISGLLEPMGFGEEIASHAGDDTCVDFIKKHVENCIKEHNCGGSGGHSALPLLPDRVIWIQGRNTRNIRLVEPKNTRAKYIALSYCWGLVTAYTYLTDQSTVHSRKTAIDYNALPPLLQDVLRIACLLGIEYIWVDRLCIIQGDNGDFKKQAPKMGDIYGNATLTIAAASTSSENDHILVERDAKWKSSGINLTLEGLGTFNLKVRRRSHKLGTEDQGGDYGRVSTRAWIWQERLLSARTVFFTSHALKFECHCHSIWEGFDEGISGNSWSSNLEKVSIDSWLDLVDEFMRRDITYASDRLPAIAAVMNRIEKRKGWTPFWGLWKHAIVESLGWKVDDDCGIEGSHPCEMNPRTCAPSWSWLSINGPISHGNLTISNKVSREVLKPWIYDLECHGLNDATGSITVNGRFVTGWVEATVKLDKTHKRTPSEPDRFNYQYRAVFTADYIETVVNADVALMPRGDEPWGMFRPAVRVPVGEAPPTQSWIGYCIYLMVATRGSLAIALLLGPSLRNSKLYERIGIANAVRCNMFEGSKRGRFEIV</sequence>
<protein>
    <recommendedName>
        <fullName evidence="2">Heterokaryon incompatibility domain-containing protein</fullName>
    </recommendedName>
</protein>
<evidence type="ECO:0000256" key="1">
    <source>
        <dbReference type="SAM" id="MobiDB-lite"/>
    </source>
</evidence>
<proteinExistence type="predicted"/>
<dbReference type="OrthoDB" id="5362512at2759"/>